<evidence type="ECO:0000256" key="1">
    <source>
        <dbReference type="ARBA" id="ARBA00022859"/>
    </source>
</evidence>
<evidence type="ECO:0000313" key="6">
    <source>
        <dbReference type="Ensembl" id="ENSVKKP00000022188.1"/>
    </source>
</evidence>
<dbReference type="FunFam" id="2.60.40.10:FF:001878">
    <property type="entry name" value="Immunoglobulin heavy variable 1-4"/>
    <property type="match status" value="1"/>
</dbReference>
<feature type="chain" id="PRO_5034523460" description="Ig-like domain-containing protein" evidence="4">
    <location>
        <begin position="20"/>
        <end position="145"/>
    </location>
</feature>
<dbReference type="Proteomes" id="UP000694545">
    <property type="component" value="Unplaced"/>
</dbReference>
<dbReference type="PANTHER" id="PTHR23266">
    <property type="entry name" value="IMMUNOGLOBULIN HEAVY CHAIN"/>
    <property type="match status" value="1"/>
</dbReference>
<dbReference type="InterPro" id="IPR007110">
    <property type="entry name" value="Ig-like_dom"/>
</dbReference>
<name>A0A8D2LI29_VARKO</name>
<evidence type="ECO:0000256" key="4">
    <source>
        <dbReference type="SAM" id="SignalP"/>
    </source>
</evidence>
<evidence type="ECO:0000313" key="7">
    <source>
        <dbReference type="Proteomes" id="UP000694545"/>
    </source>
</evidence>
<dbReference type="InterPro" id="IPR050199">
    <property type="entry name" value="IgHV"/>
</dbReference>
<dbReference type="GO" id="GO:0005576">
    <property type="term" value="C:extracellular region"/>
    <property type="evidence" value="ECO:0007669"/>
    <property type="project" value="UniProtKB-ARBA"/>
</dbReference>
<keyword evidence="2" id="KW-1064">Adaptive immunity</keyword>
<dbReference type="GO" id="GO:0019814">
    <property type="term" value="C:immunoglobulin complex"/>
    <property type="evidence" value="ECO:0007669"/>
    <property type="project" value="UniProtKB-KW"/>
</dbReference>
<dbReference type="GO" id="GO:0002250">
    <property type="term" value="P:adaptive immune response"/>
    <property type="evidence" value="ECO:0007669"/>
    <property type="project" value="UniProtKB-KW"/>
</dbReference>
<keyword evidence="4" id="KW-0732">Signal</keyword>
<keyword evidence="7" id="KW-1185">Reference proteome</keyword>
<sequence>MALKHLISFLMIFPPYVSSQVTLTESGGGVKRPGETLELTCVVSGFSLSGYDINWVRLPPGKGMEWAAAVGHDGTLYYNSDLRNRLTISRDTSRGQVFLQVHHLTPEDSAVYYCARDTVRKCFSEDVQKHLLLLMPGMRDSCPLL</sequence>
<dbReference type="SMART" id="SM00406">
    <property type="entry name" value="IGv"/>
    <property type="match status" value="1"/>
</dbReference>
<dbReference type="OMA" id="LWYNANT"/>
<dbReference type="InterPro" id="IPR013783">
    <property type="entry name" value="Ig-like_fold"/>
</dbReference>
<evidence type="ECO:0000256" key="2">
    <source>
        <dbReference type="ARBA" id="ARBA00023130"/>
    </source>
</evidence>
<dbReference type="Pfam" id="PF07686">
    <property type="entry name" value="V-set"/>
    <property type="match status" value="1"/>
</dbReference>
<feature type="signal peptide" evidence="4">
    <location>
        <begin position="1"/>
        <end position="19"/>
    </location>
</feature>
<protein>
    <recommendedName>
        <fullName evidence="5">Ig-like domain-containing protein</fullName>
    </recommendedName>
</protein>
<organism evidence="6 7">
    <name type="scientific">Varanus komodoensis</name>
    <name type="common">Komodo dragon</name>
    <dbReference type="NCBI Taxonomy" id="61221"/>
    <lineage>
        <taxon>Eukaryota</taxon>
        <taxon>Metazoa</taxon>
        <taxon>Chordata</taxon>
        <taxon>Craniata</taxon>
        <taxon>Vertebrata</taxon>
        <taxon>Euteleostomi</taxon>
        <taxon>Lepidosauria</taxon>
        <taxon>Squamata</taxon>
        <taxon>Bifurcata</taxon>
        <taxon>Unidentata</taxon>
        <taxon>Episquamata</taxon>
        <taxon>Toxicofera</taxon>
        <taxon>Anguimorpha</taxon>
        <taxon>Paleoanguimorpha</taxon>
        <taxon>Varanoidea</taxon>
        <taxon>Varanidae</taxon>
        <taxon>Varanus</taxon>
    </lineage>
</organism>
<dbReference type="InterPro" id="IPR036179">
    <property type="entry name" value="Ig-like_dom_sf"/>
</dbReference>
<keyword evidence="1" id="KW-0391">Immunity</keyword>
<dbReference type="SMART" id="SM00409">
    <property type="entry name" value="IG"/>
    <property type="match status" value="1"/>
</dbReference>
<reference evidence="6" key="1">
    <citation type="submission" date="2025-08" db="UniProtKB">
        <authorList>
            <consortium name="Ensembl"/>
        </authorList>
    </citation>
    <scope>IDENTIFICATION</scope>
</reference>
<dbReference type="Gene3D" id="2.60.40.10">
    <property type="entry name" value="Immunoglobulins"/>
    <property type="match status" value="1"/>
</dbReference>
<feature type="domain" description="Ig-like" evidence="5">
    <location>
        <begin position="15"/>
        <end position="124"/>
    </location>
</feature>
<evidence type="ECO:0000256" key="3">
    <source>
        <dbReference type="ARBA" id="ARBA00043265"/>
    </source>
</evidence>
<dbReference type="InterPro" id="IPR013106">
    <property type="entry name" value="Ig_V-set"/>
</dbReference>
<keyword evidence="3" id="KW-1280">Immunoglobulin</keyword>
<dbReference type="InterPro" id="IPR003599">
    <property type="entry name" value="Ig_sub"/>
</dbReference>
<proteinExistence type="predicted"/>
<dbReference type="Ensembl" id="ENSVKKT00000022739.1">
    <property type="protein sequence ID" value="ENSVKKP00000022188.1"/>
    <property type="gene ID" value="ENSVKKG00000014812.1"/>
</dbReference>
<accession>A0A8D2LI29</accession>
<evidence type="ECO:0000259" key="5">
    <source>
        <dbReference type="PROSITE" id="PS50835"/>
    </source>
</evidence>
<dbReference type="AlphaFoldDB" id="A0A8D2LI29"/>
<dbReference type="SUPFAM" id="SSF48726">
    <property type="entry name" value="Immunoglobulin"/>
    <property type="match status" value="1"/>
</dbReference>
<reference evidence="6" key="2">
    <citation type="submission" date="2025-09" db="UniProtKB">
        <authorList>
            <consortium name="Ensembl"/>
        </authorList>
    </citation>
    <scope>IDENTIFICATION</scope>
</reference>
<dbReference type="PROSITE" id="PS50835">
    <property type="entry name" value="IG_LIKE"/>
    <property type="match status" value="1"/>
</dbReference>